<dbReference type="OrthoDB" id="9771237at2"/>
<dbReference type="InterPro" id="IPR012373">
    <property type="entry name" value="Ferrdict_sens_TM"/>
</dbReference>
<keyword evidence="2" id="KW-1133">Transmembrane helix</keyword>
<feature type="domain" description="FecR protein" evidence="3">
    <location>
        <begin position="75"/>
        <end position="166"/>
    </location>
</feature>
<evidence type="ECO:0000256" key="1">
    <source>
        <dbReference type="SAM" id="MobiDB-lite"/>
    </source>
</evidence>
<feature type="region of interest" description="Disordered" evidence="1">
    <location>
        <begin position="1"/>
        <end position="21"/>
    </location>
</feature>
<name>A0A2R3QMC5_ECTME</name>
<dbReference type="Pfam" id="PF04773">
    <property type="entry name" value="FecR"/>
    <property type="match status" value="1"/>
</dbReference>
<dbReference type="PANTHER" id="PTHR30273">
    <property type="entry name" value="PERIPLASMIC SIGNAL SENSOR AND SIGMA FACTOR ACTIVATOR FECR-RELATED"/>
    <property type="match status" value="1"/>
</dbReference>
<dbReference type="InterPro" id="IPR006860">
    <property type="entry name" value="FecR"/>
</dbReference>
<sequence>MAQSDRSDGVAGSDPLAPFEHALRNRVPSRDALLAEAKAQSARQRRRKQALGGGLATLLLGFTVWSFDPAWHSEDVRTAVGQRDSLQLADGSRVVLNSATHLRIEQRLRSRQIELLSGEATFTVEHGDKPFIVRSQDVSVRDIGTVFNVRSDSRGVAVAVLEGEVEVSTRQSAPQRLQGGQQTLAHAGRVGAGEAANMERVTAWQHGKLRFDGTPLSDVIADIQRYRQAPVRLADPRIASLRVSGEFDSDAVESLLDLLPAILPVALMRSADGSVTISGR</sequence>
<protein>
    <submittedName>
        <fullName evidence="5">Iron dicitrate transport regulator FecR</fullName>
    </submittedName>
</protein>
<dbReference type="STRING" id="1001585.MDS_0297"/>
<organism evidence="5 6">
    <name type="scientific">Ectopseudomonas mendocina</name>
    <name type="common">Pseudomonas mendocina</name>
    <dbReference type="NCBI Taxonomy" id="300"/>
    <lineage>
        <taxon>Bacteria</taxon>
        <taxon>Pseudomonadati</taxon>
        <taxon>Pseudomonadota</taxon>
        <taxon>Gammaproteobacteria</taxon>
        <taxon>Pseudomonadales</taxon>
        <taxon>Pseudomonadaceae</taxon>
        <taxon>Ectopseudomonas</taxon>
    </lineage>
</organism>
<dbReference type="Proteomes" id="UP000238327">
    <property type="component" value="Chromosome"/>
</dbReference>
<evidence type="ECO:0000259" key="4">
    <source>
        <dbReference type="Pfam" id="PF16344"/>
    </source>
</evidence>
<dbReference type="Gene3D" id="3.55.50.30">
    <property type="match status" value="1"/>
</dbReference>
<feature type="transmembrane region" description="Helical" evidence="2">
    <location>
        <begin position="50"/>
        <end position="67"/>
    </location>
</feature>
<evidence type="ECO:0000259" key="3">
    <source>
        <dbReference type="Pfam" id="PF04773"/>
    </source>
</evidence>
<evidence type="ECO:0000256" key="2">
    <source>
        <dbReference type="SAM" id="Phobius"/>
    </source>
</evidence>
<feature type="domain" description="Protein FecR C-terminal" evidence="4">
    <location>
        <begin position="208"/>
        <end position="266"/>
    </location>
</feature>
<dbReference type="AlphaFoldDB" id="A0A2R3QMC5"/>
<dbReference type="InterPro" id="IPR032508">
    <property type="entry name" value="FecR_C"/>
</dbReference>
<proteinExistence type="predicted"/>
<accession>A0A2R3QMC5</accession>
<dbReference type="Pfam" id="PF16344">
    <property type="entry name" value="FecR_C"/>
    <property type="match status" value="1"/>
</dbReference>
<keyword evidence="2" id="KW-0812">Transmembrane</keyword>
<reference evidence="5 6" key="1">
    <citation type="submission" date="2018-03" db="EMBL/GenBank/DDBJ databases">
        <title>Complete genome sequence and methylome analysis of Pseudomonas mendocina NEB 698.</title>
        <authorList>
            <person name="Morgan R.D."/>
        </authorList>
    </citation>
    <scope>NUCLEOTIDE SEQUENCE [LARGE SCALE GENOMIC DNA]</scope>
    <source>
        <strain evidence="5 6">NEB698</strain>
    </source>
</reference>
<dbReference type="PIRSF" id="PIRSF018266">
    <property type="entry name" value="FecR"/>
    <property type="match status" value="1"/>
</dbReference>
<dbReference type="Gene3D" id="2.60.120.1440">
    <property type="match status" value="1"/>
</dbReference>
<evidence type="ECO:0000313" key="6">
    <source>
        <dbReference type="Proteomes" id="UP000238327"/>
    </source>
</evidence>
<keyword evidence="2" id="KW-0472">Membrane</keyword>
<evidence type="ECO:0000313" key="5">
    <source>
        <dbReference type="EMBL" id="AVO52872.1"/>
    </source>
</evidence>
<gene>
    <name evidence="5" type="ORF">C7A17_08850</name>
</gene>
<dbReference type="GO" id="GO:0016989">
    <property type="term" value="F:sigma factor antagonist activity"/>
    <property type="evidence" value="ECO:0007669"/>
    <property type="project" value="TreeGrafter"/>
</dbReference>
<dbReference type="PANTHER" id="PTHR30273:SF2">
    <property type="entry name" value="PROTEIN FECR"/>
    <property type="match status" value="1"/>
</dbReference>
<dbReference type="EMBL" id="CP027657">
    <property type="protein sequence ID" value="AVO52872.1"/>
    <property type="molecule type" value="Genomic_DNA"/>
</dbReference>
<dbReference type="RefSeq" id="WP_106737686.1">
    <property type="nucleotide sequence ID" value="NZ_CP027657.1"/>
</dbReference>